<evidence type="ECO:0000259" key="2">
    <source>
        <dbReference type="Pfam" id="PF01978"/>
    </source>
</evidence>
<keyword evidence="5" id="KW-1185">Reference proteome</keyword>
<feature type="domain" description="DUF7436" evidence="3">
    <location>
        <begin position="109"/>
        <end position="265"/>
    </location>
</feature>
<dbReference type="RefSeq" id="WP_089823071.1">
    <property type="nucleotide sequence ID" value="NZ_FODV01000004.1"/>
</dbReference>
<dbReference type="InterPro" id="IPR055859">
    <property type="entry name" value="DUF7436"/>
</dbReference>
<proteinExistence type="predicted"/>
<dbReference type="OrthoDB" id="202962at2157"/>
<dbReference type="AlphaFoldDB" id="A0A1H8RG25"/>
<protein>
    <submittedName>
        <fullName evidence="4">Sugar-specific transcriptional regulator TrmB</fullName>
    </submittedName>
</protein>
<dbReference type="Pfam" id="PF01978">
    <property type="entry name" value="TrmB"/>
    <property type="match status" value="1"/>
</dbReference>
<dbReference type="SUPFAM" id="SSF56024">
    <property type="entry name" value="Phospholipase D/nuclease"/>
    <property type="match status" value="1"/>
</dbReference>
<keyword evidence="1" id="KW-0175">Coiled coil</keyword>
<dbReference type="InterPro" id="IPR036390">
    <property type="entry name" value="WH_DNA-bd_sf"/>
</dbReference>
<name>A0A1H8RG25_9EURY</name>
<evidence type="ECO:0000313" key="5">
    <source>
        <dbReference type="Proteomes" id="UP000199126"/>
    </source>
</evidence>
<dbReference type="InterPro" id="IPR002831">
    <property type="entry name" value="Tscrpt_reg_TrmB_N"/>
</dbReference>
<dbReference type="InterPro" id="IPR051797">
    <property type="entry name" value="TrmB-like"/>
</dbReference>
<dbReference type="PANTHER" id="PTHR34293:SF1">
    <property type="entry name" value="HTH-TYPE TRANSCRIPTIONAL REGULATOR TRMBL2"/>
    <property type="match status" value="1"/>
</dbReference>
<sequence length="271" mass="30219">MADLRDLGLSEYEARSYRALLRTGPTTAKELSRASDVPMGRIYDVLNTLEQYSLVRSQAASRPKKYVAVEPDTALDRLLEDKRKELEEKARQYEGIVDELVDELDASEPVEGQFWTAAVGPDETVDLLLERLAAADRHIVMVAGTSSVQFDLGEVGELVVEELEQALDRGVEVLLLMSPELVETLPPSVGDRYADYLVDHPQFQVRTTDNVSGTFNLIDDTEVCIEVPNPLDPGETFAMIDLKDPEFASDVRRVFDPRWESAEELSLSLSG</sequence>
<dbReference type="Gene3D" id="1.10.10.10">
    <property type="entry name" value="Winged helix-like DNA-binding domain superfamily/Winged helix DNA-binding domain"/>
    <property type="match status" value="1"/>
</dbReference>
<evidence type="ECO:0000313" key="4">
    <source>
        <dbReference type="EMBL" id="SEO65375.1"/>
    </source>
</evidence>
<dbReference type="Proteomes" id="UP000199126">
    <property type="component" value="Unassembled WGS sequence"/>
</dbReference>
<dbReference type="SUPFAM" id="SSF46785">
    <property type="entry name" value="Winged helix' DNA-binding domain"/>
    <property type="match status" value="1"/>
</dbReference>
<organism evidence="4 5">
    <name type="scientific">Halogranum amylolyticum</name>
    <dbReference type="NCBI Taxonomy" id="660520"/>
    <lineage>
        <taxon>Archaea</taxon>
        <taxon>Methanobacteriati</taxon>
        <taxon>Methanobacteriota</taxon>
        <taxon>Stenosarchaea group</taxon>
        <taxon>Halobacteria</taxon>
        <taxon>Halobacteriales</taxon>
        <taxon>Haloferacaceae</taxon>
    </lineage>
</organism>
<feature type="coiled-coil region" evidence="1">
    <location>
        <begin position="76"/>
        <end position="103"/>
    </location>
</feature>
<feature type="domain" description="Transcription regulator TrmB N-terminal" evidence="2">
    <location>
        <begin position="4"/>
        <end position="71"/>
    </location>
</feature>
<gene>
    <name evidence="4" type="ORF">SAMN04487948_1044</name>
</gene>
<dbReference type="EMBL" id="FODV01000004">
    <property type="protein sequence ID" value="SEO65375.1"/>
    <property type="molecule type" value="Genomic_DNA"/>
</dbReference>
<evidence type="ECO:0000256" key="1">
    <source>
        <dbReference type="SAM" id="Coils"/>
    </source>
</evidence>
<accession>A0A1H8RG25</accession>
<dbReference type="Pfam" id="PF24217">
    <property type="entry name" value="DUF7436"/>
    <property type="match status" value="1"/>
</dbReference>
<dbReference type="PANTHER" id="PTHR34293">
    <property type="entry name" value="HTH-TYPE TRANSCRIPTIONAL REGULATOR TRMBL2"/>
    <property type="match status" value="1"/>
</dbReference>
<reference evidence="5" key="1">
    <citation type="submission" date="2016-10" db="EMBL/GenBank/DDBJ databases">
        <authorList>
            <person name="Varghese N."/>
            <person name="Submissions S."/>
        </authorList>
    </citation>
    <scope>NUCLEOTIDE SEQUENCE [LARGE SCALE GENOMIC DNA]</scope>
    <source>
        <strain evidence="5">CGMCC 1.10121</strain>
    </source>
</reference>
<evidence type="ECO:0000259" key="3">
    <source>
        <dbReference type="Pfam" id="PF24217"/>
    </source>
</evidence>
<dbReference type="InterPro" id="IPR036388">
    <property type="entry name" value="WH-like_DNA-bd_sf"/>
</dbReference>